<feature type="domain" description="GST N-terminal" evidence="3">
    <location>
        <begin position="41"/>
        <end position="119"/>
    </location>
</feature>
<dbReference type="InterPro" id="IPR036282">
    <property type="entry name" value="Glutathione-S-Trfase_C_sf"/>
</dbReference>
<dbReference type="InterPro" id="IPR010987">
    <property type="entry name" value="Glutathione-S-Trfase_C-like"/>
</dbReference>
<dbReference type="SUPFAM" id="SSF47616">
    <property type="entry name" value="GST C-terminal domain-like"/>
    <property type="match status" value="1"/>
</dbReference>
<dbReference type="InterPro" id="IPR050983">
    <property type="entry name" value="GST_Omega/HSP26"/>
</dbReference>
<keyword evidence="2" id="KW-0560">Oxidoreductase</keyword>
<dbReference type="PROSITE" id="PS50405">
    <property type="entry name" value="GST_CTER"/>
    <property type="match status" value="1"/>
</dbReference>
<dbReference type="GO" id="GO:0004364">
    <property type="term" value="F:glutathione transferase activity"/>
    <property type="evidence" value="ECO:0007669"/>
    <property type="project" value="InterPro"/>
</dbReference>
<organism evidence="5">
    <name type="scientific">Leptinotarsa decemlineata</name>
    <name type="common">Colorado potato beetle</name>
    <name type="synonym">Doryphora decemlineata</name>
    <dbReference type="NCBI Taxonomy" id="7539"/>
    <lineage>
        <taxon>Eukaryota</taxon>
        <taxon>Metazoa</taxon>
        <taxon>Ecdysozoa</taxon>
        <taxon>Arthropoda</taxon>
        <taxon>Hexapoda</taxon>
        <taxon>Insecta</taxon>
        <taxon>Pterygota</taxon>
        <taxon>Neoptera</taxon>
        <taxon>Endopterygota</taxon>
        <taxon>Coleoptera</taxon>
        <taxon>Polyphaga</taxon>
        <taxon>Cucujiformia</taxon>
        <taxon>Chrysomeloidea</taxon>
        <taxon>Chrysomelidae</taxon>
        <taxon>Chrysomelinae</taxon>
        <taxon>Doryphorini</taxon>
        <taxon>Leptinotarsa</taxon>
    </lineage>
</organism>
<dbReference type="PANTHER" id="PTHR43968">
    <property type="match status" value="1"/>
</dbReference>
<dbReference type="InterPro" id="IPR036249">
    <property type="entry name" value="Thioredoxin-like_sf"/>
</dbReference>
<dbReference type="EMBL" id="KU522321">
    <property type="protein sequence ID" value="APX61040.1"/>
    <property type="molecule type" value="mRNA"/>
</dbReference>
<dbReference type="PRINTS" id="PR01625">
    <property type="entry name" value="GSTRNSFRASEO"/>
</dbReference>
<evidence type="ECO:0000259" key="4">
    <source>
        <dbReference type="PROSITE" id="PS50405"/>
    </source>
</evidence>
<evidence type="ECO:0000256" key="1">
    <source>
        <dbReference type="ARBA" id="ARBA00011067"/>
    </source>
</evidence>
<dbReference type="InterPro" id="IPR004045">
    <property type="entry name" value="Glutathione_S-Trfase_N"/>
</dbReference>
<dbReference type="FunFam" id="1.20.1050.10:FF:000009">
    <property type="entry name" value="Glutathione S-transferase omega-1"/>
    <property type="match status" value="1"/>
</dbReference>
<dbReference type="Pfam" id="PF13410">
    <property type="entry name" value="GST_C_2"/>
    <property type="match status" value="1"/>
</dbReference>
<dbReference type="SFLD" id="SFLDS00019">
    <property type="entry name" value="Glutathione_Transferase_(cytos"/>
    <property type="match status" value="1"/>
</dbReference>
<dbReference type="InterPro" id="IPR005442">
    <property type="entry name" value="GST_omega"/>
</dbReference>
<dbReference type="PANTHER" id="PTHR43968:SF6">
    <property type="entry name" value="GLUTATHIONE S-TRANSFERASE OMEGA"/>
    <property type="match status" value="1"/>
</dbReference>
<evidence type="ECO:0000256" key="2">
    <source>
        <dbReference type="ARBA" id="ARBA00023002"/>
    </source>
</evidence>
<evidence type="ECO:0000313" key="5">
    <source>
        <dbReference type="EMBL" id="APX61040.1"/>
    </source>
</evidence>
<dbReference type="SUPFAM" id="SSF52833">
    <property type="entry name" value="Thioredoxin-like"/>
    <property type="match status" value="1"/>
</dbReference>
<accession>A0A1P8PEW0</accession>
<dbReference type="GO" id="GO:0045174">
    <property type="term" value="F:glutathione dehydrogenase (ascorbate) activity"/>
    <property type="evidence" value="ECO:0007669"/>
    <property type="project" value="TreeGrafter"/>
</dbReference>
<dbReference type="GO" id="GO:0005737">
    <property type="term" value="C:cytoplasm"/>
    <property type="evidence" value="ECO:0007669"/>
    <property type="project" value="InterPro"/>
</dbReference>
<name>A0A1P8PEW0_LEPDE</name>
<dbReference type="PROSITE" id="PS50404">
    <property type="entry name" value="GST_NTER"/>
    <property type="match status" value="1"/>
</dbReference>
<dbReference type="OrthoDB" id="4951845at2759"/>
<comment type="similarity">
    <text evidence="1">Belongs to the GST superfamily. Omega family.</text>
</comment>
<protein>
    <submittedName>
        <fullName evidence="5">Putative glutathione S-transferase omega class member 2</fullName>
    </submittedName>
</protein>
<reference evidence="5" key="1">
    <citation type="journal article" date="2016" name="Pestic. Biochem. Physiol.">
        <title>Identification of glutathione S-transferase genes in Leptinotarsa decemlineata and their expression patterns under stress of three insecticides.</title>
        <authorList>
            <person name="Han J.B."/>
            <person name="Li G.Q."/>
            <person name="Wan P.J."/>
            <person name="Zhu T.T."/>
            <person name="Meng Q.W."/>
        </authorList>
    </citation>
    <scope>NUCLEOTIDE SEQUENCE</scope>
</reference>
<dbReference type="AlphaFoldDB" id="A0A1P8PEW0"/>
<evidence type="ECO:0000259" key="3">
    <source>
        <dbReference type="PROSITE" id="PS50404"/>
    </source>
</evidence>
<dbReference type="Pfam" id="PF13417">
    <property type="entry name" value="GST_N_3"/>
    <property type="match status" value="1"/>
</dbReference>
<dbReference type="FunFam" id="3.40.30.10:FF:000123">
    <property type="entry name" value="Glutathione transferase o1"/>
    <property type="match status" value="1"/>
</dbReference>
<proteinExistence type="evidence at transcript level"/>
<dbReference type="Gene3D" id="3.40.30.10">
    <property type="entry name" value="Glutaredoxin"/>
    <property type="match status" value="1"/>
</dbReference>
<feature type="domain" description="GST C-terminal" evidence="4">
    <location>
        <begin position="124"/>
        <end position="263"/>
    </location>
</feature>
<dbReference type="Gene3D" id="1.20.1050.10">
    <property type="match status" value="1"/>
</dbReference>
<dbReference type="InterPro" id="IPR040079">
    <property type="entry name" value="Glutathione_S-Trfase"/>
</dbReference>
<sequence>MTNSWRFPSRIVNFCKKFKKVTKMSSKHLSLGSEDPPRVDGLLRLYAMKFCPFAQRTLLVLKAKEIPHEVVYISLFKKPEWYSKIHPGGEVPALLDGSKVLVQSLDICDYLDEKYLQNPLYPAEPEAKNRDKELIGKIGSVTSVFAKCCFTNEERSASEWLKLLLQPLQEFEDELAKRGTTFFGGERPGMVDYMMWPWAERGECIYLKLGEKLPLEDNHIPLLRKWRKEMMKQPVCQELLITGDRFWKIAQCKLTGAEPAYDEV</sequence>
<dbReference type="SFLD" id="SFLDG00358">
    <property type="entry name" value="Main_(cytGST)"/>
    <property type="match status" value="1"/>
</dbReference>
<keyword evidence="5" id="KW-0808">Transferase</keyword>
<dbReference type="GO" id="GO:0006749">
    <property type="term" value="P:glutathione metabolic process"/>
    <property type="evidence" value="ECO:0007669"/>
    <property type="project" value="TreeGrafter"/>
</dbReference>
<reference evidence="5" key="2">
    <citation type="submission" date="2016-01" db="EMBL/GenBank/DDBJ databases">
        <authorList>
            <person name="Oliw E.H."/>
        </authorList>
    </citation>
    <scope>NUCLEOTIDE SEQUENCE</scope>
</reference>